<feature type="binding site" evidence="9">
    <location>
        <position position="103"/>
    </location>
    <ligand>
        <name>L-glutamine</name>
        <dbReference type="ChEBI" id="CHEBI:58359"/>
    </ligand>
</feature>
<feature type="binding site" evidence="9">
    <location>
        <position position="291"/>
    </location>
    <ligand>
        <name>ATP</name>
        <dbReference type="ChEBI" id="CHEBI:30616"/>
    </ligand>
</feature>
<keyword evidence="5 9" id="KW-0067">ATP-binding</keyword>
<organism evidence="11 12">
    <name type="scientific">Tistlia consotensis USBA 355</name>
    <dbReference type="NCBI Taxonomy" id="560819"/>
    <lineage>
        <taxon>Bacteria</taxon>
        <taxon>Pseudomonadati</taxon>
        <taxon>Pseudomonadota</taxon>
        <taxon>Alphaproteobacteria</taxon>
        <taxon>Rhodospirillales</taxon>
        <taxon>Rhodovibrionaceae</taxon>
        <taxon>Tistlia</taxon>
    </lineage>
</organism>
<proteinExistence type="inferred from homology"/>
<name>A0A1Y6BTU3_9PROT</name>
<dbReference type="STRING" id="560819.SAMN05428998_10774"/>
<dbReference type="AlphaFoldDB" id="A0A1Y6BTU3"/>
<evidence type="ECO:0000256" key="1">
    <source>
        <dbReference type="ARBA" id="ARBA00005187"/>
    </source>
</evidence>
<gene>
    <name evidence="11" type="ORF">SAMN05428998_10774</name>
</gene>
<keyword evidence="8" id="KW-0061">Asparagine biosynthesis</keyword>
<dbReference type="InterPro" id="IPR051786">
    <property type="entry name" value="ASN_synthetase/amidase"/>
</dbReference>
<dbReference type="InterPro" id="IPR001962">
    <property type="entry name" value="Asn_synthase"/>
</dbReference>
<dbReference type="EC" id="6.3.5.4" evidence="3"/>
<dbReference type="PIRSF" id="PIRSF001589">
    <property type="entry name" value="Asn_synthetase_glu-h"/>
    <property type="match status" value="1"/>
</dbReference>
<dbReference type="InterPro" id="IPR017932">
    <property type="entry name" value="GATase_2_dom"/>
</dbReference>
<comment type="catalytic activity">
    <reaction evidence="7">
        <text>L-aspartate + L-glutamine + ATP + H2O = L-asparagine + L-glutamate + AMP + diphosphate + H(+)</text>
        <dbReference type="Rhea" id="RHEA:12228"/>
        <dbReference type="ChEBI" id="CHEBI:15377"/>
        <dbReference type="ChEBI" id="CHEBI:15378"/>
        <dbReference type="ChEBI" id="CHEBI:29985"/>
        <dbReference type="ChEBI" id="CHEBI:29991"/>
        <dbReference type="ChEBI" id="CHEBI:30616"/>
        <dbReference type="ChEBI" id="CHEBI:33019"/>
        <dbReference type="ChEBI" id="CHEBI:58048"/>
        <dbReference type="ChEBI" id="CHEBI:58359"/>
        <dbReference type="ChEBI" id="CHEBI:456215"/>
        <dbReference type="EC" id="6.3.5.4"/>
    </reaction>
</comment>
<dbReference type="SUPFAM" id="SSF52402">
    <property type="entry name" value="Adenine nucleotide alpha hydrolases-like"/>
    <property type="match status" value="1"/>
</dbReference>
<keyword evidence="4 9" id="KW-0547">Nucleotide-binding</keyword>
<dbReference type="PANTHER" id="PTHR43284">
    <property type="entry name" value="ASPARAGINE SYNTHETASE (GLUTAMINE-HYDROLYZING)"/>
    <property type="match status" value="1"/>
</dbReference>
<dbReference type="NCBIfam" id="TIGR01536">
    <property type="entry name" value="asn_synth_AEB"/>
    <property type="match status" value="1"/>
</dbReference>
<evidence type="ECO:0000256" key="6">
    <source>
        <dbReference type="ARBA" id="ARBA00022962"/>
    </source>
</evidence>
<dbReference type="GO" id="GO:0005829">
    <property type="term" value="C:cytosol"/>
    <property type="evidence" value="ECO:0007669"/>
    <property type="project" value="TreeGrafter"/>
</dbReference>
<accession>A0A1Y6BTU3</accession>
<dbReference type="CDD" id="cd00712">
    <property type="entry name" value="AsnB"/>
    <property type="match status" value="1"/>
</dbReference>
<dbReference type="GO" id="GO:0006529">
    <property type="term" value="P:asparagine biosynthetic process"/>
    <property type="evidence" value="ECO:0007669"/>
    <property type="project" value="UniProtKB-KW"/>
</dbReference>
<evidence type="ECO:0000256" key="8">
    <source>
        <dbReference type="PIRSR" id="PIRSR001589-1"/>
    </source>
</evidence>
<dbReference type="Pfam" id="PF13537">
    <property type="entry name" value="GATase_7"/>
    <property type="match status" value="1"/>
</dbReference>
<dbReference type="InterPro" id="IPR006426">
    <property type="entry name" value="Asn_synth_AEB"/>
</dbReference>
<feature type="domain" description="Glutamine amidotransferase type-2" evidence="10">
    <location>
        <begin position="2"/>
        <end position="216"/>
    </location>
</feature>
<keyword evidence="6 8" id="KW-0315">Glutamine amidotransferase</keyword>
<dbReference type="RefSeq" id="WP_085122779.1">
    <property type="nucleotide sequence ID" value="NZ_FWZX01000007.1"/>
</dbReference>
<comment type="pathway">
    <text evidence="1">Amino-acid biosynthesis; L-asparagine biosynthesis; L-asparagine from L-aspartate (L-Gln route): step 1/1.</text>
</comment>
<dbReference type="Proteomes" id="UP000192917">
    <property type="component" value="Unassembled WGS sequence"/>
</dbReference>
<reference evidence="11 12" key="1">
    <citation type="submission" date="2017-04" db="EMBL/GenBank/DDBJ databases">
        <authorList>
            <person name="Afonso C.L."/>
            <person name="Miller P.J."/>
            <person name="Scott M.A."/>
            <person name="Spackman E."/>
            <person name="Goraichik I."/>
            <person name="Dimitrov K.M."/>
            <person name="Suarez D.L."/>
            <person name="Swayne D.E."/>
        </authorList>
    </citation>
    <scope>NUCLEOTIDE SEQUENCE [LARGE SCALE GENOMIC DNA]</scope>
    <source>
        <strain evidence="11 12">USBA 355</strain>
    </source>
</reference>
<dbReference type="SUPFAM" id="SSF56235">
    <property type="entry name" value="N-terminal nucleophile aminohydrolases (Ntn hydrolases)"/>
    <property type="match status" value="1"/>
</dbReference>
<evidence type="ECO:0000256" key="5">
    <source>
        <dbReference type="ARBA" id="ARBA00022840"/>
    </source>
</evidence>
<feature type="active site" description="For GATase activity" evidence="8">
    <location>
        <position position="2"/>
    </location>
</feature>
<dbReference type="InterPro" id="IPR014729">
    <property type="entry name" value="Rossmann-like_a/b/a_fold"/>
</dbReference>
<dbReference type="PROSITE" id="PS51278">
    <property type="entry name" value="GATASE_TYPE_2"/>
    <property type="match status" value="1"/>
</dbReference>
<evidence type="ECO:0000256" key="9">
    <source>
        <dbReference type="PIRSR" id="PIRSR001589-2"/>
    </source>
</evidence>
<evidence type="ECO:0000256" key="3">
    <source>
        <dbReference type="ARBA" id="ARBA00012737"/>
    </source>
</evidence>
<dbReference type="InterPro" id="IPR033738">
    <property type="entry name" value="AsnB_N"/>
</dbReference>
<sequence>MCGIAGALSPGVADLSPAVAAMVAALRHRGPDDSGQEAMPTGAGELALGSTRLAIVDLSAAGHMPMRDPETGNLVAYNGEIYNFPELRRELEAAGDRFRSGTDTEVLLRAYARWGTGCLPRLRGMFAFALWDAGRRELLLARDPAGKKPLYLAERPGRVAFASEVRALLASGLVERRLDRAGLETFLFNGFCVAPATLVEGVSALLPGHFLRLSGTGERLELARYDPIDEARDAGAPRADAEAVLDTLREAVRLRLVADVPLGAFLSGGLDSAAVVALMAEASSAVRTFSIGFEESAYDESGPARWVAERFATRHSAIRLSRDDFMAWLDDGLAAFDLPSFDGLNTYCVSRAAREAGLTVALSGIGADELFGGYPFFRSIPRLRRMAGLLHALGPVLRTAVDRVARPGTDRLRGGWKVAELLRLGRPDDPVIACYQTAQMLFPGWSRTALLGGPERTRWGLPAAFLDLLSGELAGAGDPAAAVSLLASRLFLGERCLRDSDTMSMAVSLELRAPFTDRELVRLLRRVPGAERCAGAPDKPYEWRLLRPLLGDDFPLRGKQGFVFPFEQWLRAPGYRATLRDRLGDRRLVADCGLRPAVVEGLLDSFERQPGRVPWSRIWALHVLLDWCARHRVSA</sequence>
<dbReference type="Pfam" id="PF00733">
    <property type="entry name" value="Asn_synthase"/>
    <property type="match status" value="1"/>
</dbReference>
<dbReference type="Gene3D" id="3.60.20.10">
    <property type="entry name" value="Glutamine Phosphoribosylpyrophosphate, subunit 1, domain 1"/>
    <property type="match status" value="1"/>
</dbReference>
<comment type="similarity">
    <text evidence="2">Belongs to the asparagine synthetase family.</text>
</comment>
<keyword evidence="8" id="KW-0028">Amino-acid biosynthesis</keyword>
<feature type="binding site" evidence="9">
    <location>
        <begin position="363"/>
        <end position="364"/>
    </location>
    <ligand>
        <name>ATP</name>
        <dbReference type="ChEBI" id="CHEBI:30616"/>
    </ligand>
</feature>
<dbReference type="GO" id="GO:0004066">
    <property type="term" value="F:asparagine synthase (glutamine-hydrolyzing) activity"/>
    <property type="evidence" value="ECO:0007669"/>
    <property type="project" value="UniProtKB-EC"/>
</dbReference>
<protein>
    <recommendedName>
        <fullName evidence="3">asparagine synthase (glutamine-hydrolyzing)</fullName>
        <ecNumber evidence="3">6.3.5.4</ecNumber>
    </recommendedName>
</protein>
<evidence type="ECO:0000256" key="2">
    <source>
        <dbReference type="ARBA" id="ARBA00005752"/>
    </source>
</evidence>
<evidence type="ECO:0000256" key="4">
    <source>
        <dbReference type="ARBA" id="ARBA00022741"/>
    </source>
</evidence>
<dbReference type="CDD" id="cd01991">
    <property type="entry name" value="Asn_synthase_B_C"/>
    <property type="match status" value="1"/>
</dbReference>
<dbReference type="EMBL" id="FWZX01000007">
    <property type="protein sequence ID" value="SMF21060.1"/>
    <property type="molecule type" value="Genomic_DNA"/>
</dbReference>
<evidence type="ECO:0000259" key="10">
    <source>
        <dbReference type="PROSITE" id="PS51278"/>
    </source>
</evidence>
<dbReference type="PANTHER" id="PTHR43284:SF1">
    <property type="entry name" value="ASPARAGINE SYNTHETASE"/>
    <property type="match status" value="1"/>
</dbReference>
<keyword evidence="12" id="KW-1185">Reference proteome</keyword>
<evidence type="ECO:0000313" key="12">
    <source>
        <dbReference type="Proteomes" id="UP000192917"/>
    </source>
</evidence>
<evidence type="ECO:0000313" key="11">
    <source>
        <dbReference type="EMBL" id="SMF21060.1"/>
    </source>
</evidence>
<dbReference type="GO" id="GO:0005524">
    <property type="term" value="F:ATP binding"/>
    <property type="evidence" value="ECO:0007669"/>
    <property type="project" value="UniProtKB-KW"/>
</dbReference>
<dbReference type="InterPro" id="IPR029055">
    <property type="entry name" value="Ntn_hydrolases_N"/>
</dbReference>
<dbReference type="Gene3D" id="3.40.50.620">
    <property type="entry name" value="HUPs"/>
    <property type="match status" value="1"/>
</dbReference>
<evidence type="ECO:0000256" key="7">
    <source>
        <dbReference type="ARBA" id="ARBA00048741"/>
    </source>
</evidence>